<keyword evidence="6" id="KW-1133">Transmembrane helix</keyword>
<dbReference type="GO" id="GO:0031966">
    <property type="term" value="C:mitochondrial membrane"/>
    <property type="evidence" value="ECO:0007669"/>
    <property type="project" value="UniProtKB-SubCell"/>
</dbReference>
<proteinExistence type="inferred from homology"/>
<gene>
    <name evidence="11" type="ORF">EB796_019776</name>
</gene>
<dbReference type="EMBL" id="VXIV02002935">
    <property type="protein sequence ID" value="KAF6021929.1"/>
    <property type="molecule type" value="Genomic_DNA"/>
</dbReference>
<evidence type="ECO:0000256" key="10">
    <source>
        <dbReference type="RuleBase" id="RU000488"/>
    </source>
</evidence>
<dbReference type="PROSITE" id="PS50920">
    <property type="entry name" value="SOLCAR"/>
    <property type="match status" value="1"/>
</dbReference>
<feature type="repeat" description="Solcar" evidence="9">
    <location>
        <begin position="1"/>
        <end position="72"/>
    </location>
</feature>
<keyword evidence="4 9" id="KW-0812">Transmembrane</keyword>
<evidence type="ECO:0000256" key="3">
    <source>
        <dbReference type="ARBA" id="ARBA00022448"/>
    </source>
</evidence>
<dbReference type="Pfam" id="PF00153">
    <property type="entry name" value="Mito_carr"/>
    <property type="match status" value="1"/>
</dbReference>
<dbReference type="PANTHER" id="PTHR45624:SF61">
    <property type="entry name" value="MITOCHONDRIAL BASIC AMINO ACIDS TRANSPORTER"/>
    <property type="match status" value="1"/>
</dbReference>
<dbReference type="GO" id="GO:0005289">
    <property type="term" value="F:high-affinity L-arginine transmembrane transporter activity"/>
    <property type="evidence" value="ECO:0007669"/>
    <property type="project" value="TreeGrafter"/>
</dbReference>
<comment type="caution">
    <text evidence="11">The sequence shown here is derived from an EMBL/GenBank/DDBJ whole genome shotgun (WGS) entry which is preliminary data.</text>
</comment>
<dbReference type="SUPFAM" id="SSF103506">
    <property type="entry name" value="Mitochondrial carrier"/>
    <property type="match status" value="1"/>
</dbReference>
<dbReference type="InterPro" id="IPR018108">
    <property type="entry name" value="MCP_transmembrane"/>
</dbReference>
<evidence type="ECO:0000256" key="6">
    <source>
        <dbReference type="ARBA" id="ARBA00022989"/>
    </source>
</evidence>
<dbReference type="InterPro" id="IPR023395">
    <property type="entry name" value="MCP_dom_sf"/>
</dbReference>
<dbReference type="Proteomes" id="UP000593567">
    <property type="component" value="Unassembled WGS sequence"/>
</dbReference>
<protein>
    <submittedName>
        <fullName evidence="11">SLC25A29</fullName>
    </submittedName>
</protein>
<evidence type="ECO:0000256" key="5">
    <source>
        <dbReference type="ARBA" id="ARBA00022737"/>
    </source>
</evidence>
<keyword evidence="3 10" id="KW-0813">Transport</keyword>
<evidence type="ECO:0000256" key="9">
    <source>
        <dbReference type="PROSITE-ProRule" id="PRU00282"/>
    </source>
</evidence>
<comment type="similarity">
    <text evidence="2 10">Belongs to the mitochondrial carrier (TC 2.A.29) family.</text>
</comment>
<name>A0A7J7J6S0_BUGNE</name>
<accession>A0A7J7J6S0</accession>
<dbReference type="AlphaFoldDB" id="A0A7J7J6S0"/>
<dbReference type="InterPro" id="IPR050567">
    <property type="entry name" value="Mitochondrial_Carrier"/>
</dbReference>
<keyword evidence="7" id="KW-0496">Mitochondrion</keyword>
<evidence type="ECO:0000256" key="4">
    <source>
        <dbReference type="ARBA" id="ARBA00022692"/>
    </source>
</evidence>
<dbReference type="Gene3D" id="1.50.40.10">
    <property type="entry name" value="Mitochondrial carrier domain"/>
    <property type="match status" value="2"/>
</dbReference>
<sequence length="101" mass="11206">MELAKIKLQIQGEGIKYGAVYSKEYNGTINCLLKIYQVKGLPGLYTGKLVYKYTGYLDCIRKSISADGYKVFGKGLNAALLRAFPTNAATFFVSCYAFHIT</sequence>
<evidence type="ECO:0000256" key="1">
    <source>
        <dbReference type="ARBA" id="ARBA00004225"/>
    </source>
</evidence>
<evidence type="ECO:0000256" key="2">
    <source>
        <dbReference type="ARBA" id="ARBA00006375"/>
    </source>
</evidence>
<comment type="subcellular location">
    <subcellularLocation>
        <location evidence="1">Mitochondrion membrane</location>
        <topology evidence="1">Multi-pass membrane protein</topology>
    </subcellularLocation>
</comment>
<evidence type="ECO:0000256" key="7">
    <source>
        <dbReference type="ARBA" id="ARBA00023128"/>
    </source>
</evidence>
<organism evidence="11 12">
    <name type="scientific">Bugula neritina</name>
    <name type="common">Brown bryozoan</name>
    <name type="synonym">Sertularia neritina</name>
    <dbReference type="NCBI Taxonomy" id="10212"/>
    <lineage>
        <taxon>Eukaryota</taxon>
        <taxon>Metazoa</taxon>
        <taxon>Spiralia</taxon>
        <taxon>Lophotrochozoa</taxon>
        <taxon>Bryozoa</taxon>
        <taxon>Gymnolaemata</taxon>
        <taxon>Cheilostomatida</taxon>
        <taxon>Flustrina</taxon>
        <taxon>Buguloidea</taxon>
        <taxon>Bugulidae</taxon>
        <taxon>Bugula</taxon>
    </lineage>
</organism>
<evidence type="ECO:0000313" key="11">
    <source>
        <dbReference type="EMBL" id="KAF6021929.1"/>
    </source>
</evidence>
<reference evidence="11" key="1">
    <citation type="submission" date="2020-06" db="EMBL/GenBank/DDBJ databases">
        <title>Draft genome of Bugula neritina, a colonial animal packing powerful symbionts and potential medicines.</title>
        <authorList>
            <person name="Rayko M."/>
        </authorList>
    </citation>
    <scope>NUCLEOTIDE SEQUENCE [LARGE SCALE GENOMIC DNA]</scope>
    <source>
        <strain evidence="11">Kwan_BN1</strain>
    </source>
</reference>
<keyword evidence="5" id="KW-0677">Repeat</keyword>
<keyword evidence="8 9" id="KW-0472">Membrane</keyword>
<keyword evidence="12" id="KW-1185">Reference proteome</keyword>
<dbReference type="PANTHER" id="PTHR45624">
    <property type="entry name" value="MITOCHONDRIAL BASIC AMINO ACIDS TRANSPORTER-RELATED"/>
    <property type="match status" value="1"/>
</dbReference>
<evidence type="ECO:0000256" key="8">
    <source>
        <dbReference type="ARBA" id="ARBA00023136"/>
    </source>
</evidence>
<evidence type="ECO:0000313" key="12">
    <source>
        <dbReference type="Proteomes" id="UP000593567"/>
    </source>
</evidence>
<dbReference type="GO" id="GO:1990575">
    <property type="term" value="P:mitochondrial L-ornithine transmembrane transport"/>
    <property type="evidence" value="ECO:0007669"/>
    <property type="project" value="TreeGrafter"/>
</dbReference>
<dbReference type="OrthoDB" id="193856at2759"/>